<accession>A0A2S3I2T5</accession>
<dbReference type="Gramene" id="PAN35518">
    <property type="protein sequence ID" value="PAN35518"/>
    <property type="gene ID" value="PAHAL_6G215200"/>
</dbReference>
<dbReference type="Proteomes" id="UP000243499">
    <property type="component" value="Chromosome 6"/>
</dbReference>
<organism evidence="3">
    <name type="scientific">Panicum hallii</name>
    <dbReference type="NCBI Taxonomy" id="206008"/>
    <lineage>
        <taxon>Eukaryota</taxon>
        <taxon>Viridiplantae</taxon>
        <taxon>Streptophyta</taxon>
        <taxon>Embryophyta</taxon>
        <taxon>Tracheophyta</taxon>
        <taxon>Spermatophyta</taxon>
        <taxon>Magnoliopsida</taxon>
        <taxon>Liliopsida</taxon>
        <taxon>Poales</taxon>
        <taxon>Poaceae</taxon>
        <taxon>PACMAD clade</taxon>
        <taxon>Panicoideae</taxon>
        <taxon>Panicodae</taxon>
        <taxon>Paniceae</taxon>
        <taxon>Panicinae</taxon>
        <taxon>Panicum</taxon>
        <taxon>Panicum sect. Panicum</taxon>
    </lineage>
</organism>
<sequence length="86" mass="9788">MAVLAKRLLAILLCLLLLAHQQKAYGLKGIHLFFRRQGNKPRMLAERTVVSLHSKGFPAKRASSVDPNRMSDRRVRRGSDPIHNRC</sequence>
<protein>
    <submittedName>
        <fullName evidence="3">Uncharacterized protein</fullName>
    </submittedName>
</protein>
<feature type="region of interest" description="Disordered" evidence="1">
    <location>
        <begin position="59"/>
        <end position="86"/>
    </location>
</feature>
<dbReference type="PANTHER" id="PTHR36726:SF4">
    <property type="entry name" value="CLAVATA3_ESR (CLE)-RELATED PROTEIN 45"/>
    <property type="match status" value="1"/>
</dbReference>
<dbReference type="InterPro" id="IPR038821">
    <property type="entry name" value="CLE45-like"/>
</dbReference>
<evidence type="ECO:0000256" key="1">
    <source>
        <dbReference type="SAM" id="MobiDB-lite"/>
    </source>
</evidence>
<name>A0A2S3I2T5_9POAL</name>
<dbReference type="PANTHER" id="PTHR36726">
    <property type="entry name" value="CLAVATA3/ESR (CLE)-RELATED PROTEIN 45"/>
    <property type="match status" value="1"/>
</dbReference>
<dbReference type="EMBL" id="CM008051">
    <property type="protein sequence ID" value="PAN35518.1"/>
    <property type="molecule type" value="Genomic_DNA"/>
</dbReference>
<keyword evidence="2" id="KW-0732">Signal</keyword>
<evidence type="ECO:0000313" key="3">
    <source>
        <dbReference type="EMBL" id="PAN35518.1"/>
    </source>
</evidence>
<feature type="compositionally biased region" description="Basic and acidic residues" evidence="1">
    <location>
        <begin position="69"/>
        <end position="86"/>
    </location>
</feature>
<gene>
    <name evidence="3" type="ORF">PAHAL_6G215200</name>
</gene>
<feature type="chain" id="PRO_5015658486" evidence="2">
    <location>
        <begin position="25"/>
        <end position="86"/>
    </location>
</feature>
<proteinExistence type="predicted"/>
<evidence type="ECO:0000256" key="2">
    <source>
        <dbReference type="SAM" id="SignalP"/>
    </source>
</evidence>
<reference evidence="3" key="1">
    <citation type="submission" date="2018-04" db="EMBL/GenBank/DDBJ databases">
        <title>WGS assembly of Panicum hallii.</title>
        <authorList>
            <person name="Lovell J."/>
            <person name="Jenkins J."/>
            <person name="Lowry D."/>
            <person name="Mamidi S."/>
            <person name="Sreedasyam A."/>
            <person name="Weng X."/>
            <person name="Barry K."/>
            <person name="Bonette J."/>
            <person name="Campitelli B."/>
            <person name="Daum C."/>
            <person name="Gordon S."/>
            <person name="Gould B."/>
            <person name="Lipzen A."/>
            <person name="Macqueen A."/>
            <person name="Palacio-Mejia J."/>
            <person name="Plott C."/>
            <person name="Shakirov E."/>
            <person name="Shu S."/>
            <person name="Yoshinaga Y."/>
            <person name="Zane M."/>
            <person name="Rokhsar D."/>
            <person name="Grimwood J."/>
            <person name="Schmutz J."/>
            <person name="Juenger T."/>
        </authorList>
    </citation>
    <scope>NUCLEOTIDE SEQUENCE [LARGE SCALE GENOMIC DNA]</scope>
    <source>
        <strain evidence="3">FIL2</strain>
    </source>
</reference>
<dbReference type="AlphaFoldDB" id="A0A2S3I2T5"/>
<feature type="signal peptide" evidence="2">
    <location>
        <begin position="1"/>
        <end position="24"/>
    </location>
</feature>